<accession>A0A0A9ETH6</accession>
<name>A0A0A9ETH6_ARUDO</name>
<proteinExistence type="predicted"/>
<protein>
    <submittedName>
        <fullName evidence="1">Uncharacterized protein</fullName>
    </submittedName>
</protein>
<dbReference type="AlphaFoldDB" id="A0A0A9ETH6"/>
<evidence type="ECO:0000313" key="1">
    <source>
        <dbReference type="EMBL" id="JAD99332.1"/>
    </source>
</evidence>
<reference evidence="1" key="1">
    <citation type="submission" date="2014-09" db="EMBL/GenBank/DDBJ databases">
        <authorList>
            <person name="Magalhaes I.L.F."/>
            <person name="Oliveira U."/>
            <person name="Santos F.R."/>
            <person name="Vidigal T.H.D.A."/>
            <person name="Brescovit A.D."/>
            <person name="Santos A.J."/>
        </authorList>
    </citation>
    <scope>NUCLEOTIDE SEQUENCE</scope>
    <source>
        <tissue evidence="1">Shoot tissue taken approximately 20 cm above the soil surface</tissue>
    </source>
</reference>
<sequence>MSIKLHEISFCTYCQKERNRTISR</sequence>
<organism evidence="1">
    <name type="scientific">Arundo donax</name>
    <name type="common">Giant reed</name>
    <name type="synonym">Donax arundinaceus</name>
    <dbReference type="NCBI Taxonomy" id="35708"/>
    <lineage>
        <taxon>Eukaryota</taxon>
        <taxon>Viridiplantae</taxon>
        <taxon>Streptophyta</taxon>
        <taxon>Embryophyta</taxon>
        <taxon>Tracheophyta</taxon>
        <taxon>Spermatophyta</taxon>
        <taxon>Magnoliopsida</taxon>
        <taxon>Liliopsida</taxon>
        <taxon>Poales</taxon>
        <taxon>Poaceae</taxon>
        <taxon>PACMAD clade</taxon>
        <taxon>Arundinoideae</taxon>
        <taxon>Arundineae</taxon>
        <taxon>Arundo</taxon>
    </lineage>
</organism>
<dbReference type="EMBL" id="GBRH01198563">
    <property type="protein sequence ID" value="JAD99332.1"/>
    <property type="molecule type" value="Transcribed_RNA"/>
</dbReference>
<reference evidence="1" key="2">
    <citation type="journal article" date="2015" name="Data Brief">
        <title>Shoot transcriptome of the giant reed, Arundo donax.</title>
        <authorList>
            <person name="Barrero R.A."/>
            <person name="Guerrero F.D."/>
            <person name="Moolhuijzen P."/>
            <person name="Goolsby J.A."/>
            <person name="Tidwell J."/>
            <person name="Bellgard S.E."/>
            <person name="Bellgard M.I."/>
        </authorList>
    </citation>
    <scope>NUCLEOTIDE SEQUENCE</scope>
    <source>
        <tissue evidence="1">Shoot tissue taken approximately 20 cm above the soil surface</tissue>
    </source>
</reference>